<keyword evidence="2" id="KW-0946">Virion</keyword>
<comment type="caution">
    <text evidence="2">The sequence shown here is derived from an EMBL/GenBank/DDBJ whole genome shotgun (WGS) entry which is preliminary data.</text>
</comment>
<keyword evidence="3" id="KW-1185">Reference proteome</keyword>
<sequence>MIRLTLWSGFIMLVATMFPGLMAPEKAEANLLCGPSGAMDLNFGTATTTAGMAAWTCQNYSDSPVTFTLCGGIGTPSYPGVPGAPVMLDSTGTQTLDFNIYEDAAMTEIWTEANPVSVQVTAPAGTPGIVSGSLPYYARIEGNSSGVSGTFTGYFYNTIVGFIDTGNPLCQNSLPPDFSGAQGTLTVTAERSAACTVQAGIPVDLGTVSPTATAIVGSTTISITCPTGIPYYIGLMPSNGDNDGAGILSGSSGNPDHPPINYARSAPAARSGETARRRPAWATASAAQAAEIPTAIVSSSSCLTPISDRTVMPTRSPSTSIIEAGCARGSTGRSR</sequence>
<dbReference type="PANTHER" id="PTHR37089:SF1">
    <property type="entry name" value="MEMBRANE PROTEIN"/>
    <property type="match status" value="1"/>
</dbReference>
<keyword evidence="2" id="KW-0167">Capsid protein</keyword>
<evidence type="ECO:0000313" key="2">
    <source>
        <dbReference type="EMBL" id="MBB4147178.1"/>
    </source>
</evidence>
<proteinExistence type="predicted"/>
<dbReference type="AlphaFoldDB" id="A0A7W6PU18"/>
<name>A0A7W6PU18_9SPHN</name>
<evidence type="ECO:0000313" key="3">
    <source>
        <dbReference type="Proteomes" id="UP000590524"/>
    </source>
</evidence>
<feature type="domain" description="Spore coat protein U/FanG" evidence="1">
    <location>
        <begin position="182"/>
        <end position="254"/>
    </location>
</feature>
<feature type="domain" description="Spore coat protein U/FanG" evidence="1">
    <location>
        <begin position="39"/>
        <end position="152"/>
    </location>
</feature>
<dbReference type="InterPro" id="IPR053167">
    <property type="entry name" value="Spore_coat_component"/>
</dbReference>
<organism evidence="2 3">
    <name type="scientific">Sphingobium scionense</name>
    <dbReference type="NCBI Taxonomy" id="1404341"/>
    <lineage>
        <taxon>Bacteria</taxon>
        <taxon>Pseudomonadati</taxon>
        <taxon>Pseudomonadota</taxon>
        <taxon>Alphaproteobacteria</taxon>
        <taxon>Sphingomonadales</taxon>
        <taxon>Sphingomonadaceae</taxon>
        <taxon>Sphingobium</taxon>
    </lineage>
</organism>
<dbReference type="Proteomes" id="UP000590524">
    <property type="component" value="Unassembled WGS sequence"/>
</dbReference>
<accession>A0A7W6PU18</accession>
<protein>
    <submittedName>
        <fullName evidence="2">Spore coat protein U-like protein</fullName>
    </submittedName>
</protein>
<dbReference type="RefSeq" id="WP_188081059.1">
    <property type="nucleotide sequence ID" value="NZ_JACIEU010000003.1"/>
</dbReference>
<dbReference type="PANTHER" id="PTHR37089">
    <property type="entry name" value="PROTEIN U-RELATED"/>
    <property type="match status" value="1"/>
</dbReference>
<dbReference type="EMBL" id="JACIEU010000003">
    <property type="protein sequence ID" value="MBB4147178.1"/>
    <property type="molecule type" value="Genomic_DNA"/>
</dbReference>
<gene>
    <name evidence="2" type="ORF">GGQ90_000944</name>
</gene>
<evidence type="ECO:0000259" key="1">
    <source>
        <dbReference type="Pfam" id="PF05229"/>
    </source>
</evidence>
<dbReference type="Pfam" id="PF05229">
    <property type="entry name" value="SCPU"/>
    <property type="match status" value="2"/>
</dbReference>
<reference evidence="2 3" key="1">
    <citation type="submission" date="2020-08" db="EMBL/GenBank/DDBJ databases">
        <title>Genomic Encyclopedia of Type Strains, Phase IV (KMG-IV): sequencing the most valuable type-strain genomes for metagenomic binning, comparative biology and taxonomic classification.</title>
        <authorList>
            <person name="Goeker M."/>
        </authorList>
    </citation>
    <scope>NUCLEOTIDE SEQUENCE [LARGE SCALE GENOMIC DNA]</scope>
    <source>
        <strain evidence="2 3">DSM 19371</strain>
    </source>
</reference>
<dbReference type="InterPro" id="IPR007893">
    <property type="entry name" value="Spore_coat_U/FanG"/>
</dbReference>